<keyword evidence="2" id="KW-1185">Reference proteome</keyword>
<dbReference type="AlphaFoldDB" id="A0A1H4I6F9"/>
<name>A0A1H4I6F9_9NOCA</name>
<proteinExistence type="predicted"/>
<dbReference type="OrthoDB" id="4480169at2"/>
<protein>
    <recommendedName>
        <fullName evidence="3">Antitoxin VbhA domain-containing protein</fullName>
    </recommendedName>
</protein>
<reference evidence="2" key="1">
    <citation type="submission" date="2016-10" db="EMBL/GenBank/DDBJ databases">
        <authorList>
            <person name="Varghese N."/>
            <person name="Submissions S."/>
        </authorList>
    </citation>
    <scope>NUCLEOTIDE SEQUENCE [LARGE SCALE GENOMIC DNA]</scope>
    <source>
        <strain evidence="2">DSM 44498</strain>
    </source>
</reference>
<organism evidence="1 2">
    <name type="scientific">Rhodococcus koreensis</name>
    <dbReference type="NCBI Taxonomy" id="99653"/>
    <lineage>
        <taxon>Bacteria</taxon>
        <taxon>Bacillati</taxon>
        <taxon>Actinomycetota</taxon>
        <taxon>Actinomycetes</taxon>
        <taxon>Mycobacteriales</taxon>
        <taxon>Nocardiaceae</taxon>
        <taxon>Rhodococcus</taxon>
    </lineage>
</organism>
<gene>
    <name evidence="1" type="ORF">SAMN04490239_0075</name>
</gene>
<sequence>MNDDTAHRGLTEAQARAEYDRLAPIMAIEGRTMDEPTKELLVQLLQENITLDDALDSILRRRAQTEQ</sequence>
<dbReference type="EMBL" id="FNSV01000001">
    <property type="protein sequence ID" value="SEB29346.1"/>
    <property type="molecule type" value="Genomic_DNA"/>
</dbReference>
<evidence type="ECO:0000313" key="2">
    <source>
        <dbReference type="Proteomes" id="UP000183561"/>
    </source>
</evidence>
<evidence type="ECO:0008006" key="3">
    <source>
        <dbReference type="Google" id="ProtNLM"/>
    </source>
</evidence>
<dbReference type="RefSeq" id="WP_072949780.1">
    <property type="nucleotide sequence ID" value="NZ_FNSV01000001.1"/>
</dbReference>
<evidence type="ECO:0000313" key="1">
    <source>
        <dbReference type="EMBL" id="SEB29346.1"/>
    </source>
</evidence>
<accession>A0A1H4I6F9</accession>
<dbReference type="Proteomes" id="UP000183561">
    <property type="component" value="Unassembled WGS sequence"/>
</dbReference>